<feature type="compositionally biased region" description="Basic and acidic residues" evidence="2">
    <location>
        <begin position="1026"/>
        <end position="1038"/>
    </location>
</feature>
<dbReference type="EMBL" id="JABEYC010000417">
    <property type="protein sequence ID" value="KAF4977805.1"/>
    <property type="molecule type" value="Genomic_DNA"/>
</dbReference>
<dbReference type="OrthoDB" id="443402at2759"/>
<comment type="caution">
    <text evidence="5">The sequence shown here is derived from an EMBL/GenBank/DDBJ whole genome shotgun (WGS) entry which is preliminary data.</text>
</comment>
<keyword evidence="1" id="KW-0677">Repeat</keyword>
<dbReference type="SUPFAM" id="SSF52540">
    <property type="entry name" value="P-loop containing nucleoside triphosphate hydrolases"/>
    <property type="match status" value="1"/>
</dbReference>
<feature type="domain" description="Nephrocystin 3-like N-terminal" evidence="3">
    <location>
        <begin position="270"/>
        <end position="434"/>
    </location>
</feature>
<feature type="domain" description="DUF7791" evidence="4">
    <location>
        <begin position="546"/>
        <end position="678"/>
    </location>
</feature>
<evidence type="ECO:0000259" key="4">
    <source>
        <dbReference type="Pfam" id="PF25053"/>
    </source>
</evidence>
<gene>
    <name evidence="5" type="ORF">FZEAL_5712</name>
</gene>
<dbReference type="Pfam" id="PF25053">
    <property type="entry name" value="DUF7791"/>
    <property type="match status" value="1"/>
</dbReference>
<evidence type="ECO:0008006" key="7">
    <source>
        <dbReference type="Google" id="ProtNLM"/>
    </source>
</evidence>
<evidence type="ECO:0000256" key="1">
    <source>
        <dbReference type="ARBA" id="ARBA00022737"/>
    </source>
</evidence>
<dbReference type="InterPro" id="IPR027417">
    <property type="entry name" value="P-loop_NTPase"/>
</dbReference>
<organism evidence="5 6">
    <name type="scientific">Fusarium zealandicum</name>
    <dbReference type="NCBI Taxonomy" id="1053134"/>
    <lineage>
        <taxon>Eukaryota</taxon>
        <taxon>Fungi</taxon>
        <taxon>Dikarya</taxon>
        <taxon>Ascomycota</taxon>
        <taxon>Pezizomycotina</taxon>
        <taxon>Sordariomycetes</taxon>
        <taxon>Hypocreomycetidae</taxon>
        <taxon>Hypocreales</taxon>
        <taxon>Nectriaceae</taxon>
        <taxon>Fusarium</taxon>
        <taxon>Fusarium staphyleae species complex</taxon>
    </lineage>
</organism>
<name>A0A8H4XJI5_9HYPO</name>
<reference evidence="5" key="2">
    <citation type="submission" date="2020-05" db="EMBL/GenBank/DDBJ databases">
        <authorList>
            <person name="Kim H.-S."/>
            <person name="Proctor R.H."/>
            <person name="Brown D.W."/>
        </authorList>
    </citation>
    <scope>NUCLEOTIDE SEQUENCE</scope>
    <source>
        <strain evidence="5">NRRL 22465</strain>
    </source>
</reference>
<feature type="region of interest" description="Disordered" evidence="2">
    <location>
        <begin position="1026"/>
        <end position="1046"/>
    </location>
</feature>
<evidence type="ECO:0000313" key="6">
    <source>
        <dbReference type="Proteomes" id="UP000635477"/>
    </source>
</evidence>
<reference evidence="5" key="1">
    <citation type="journal article" date="2020" name="BMC Genomics">
        <title>Correction to: Identification and distribution of gene clusters required for synthesis of sphingolipid metabolism inhibitors in diverse species of the filamentous fungus Fusarium.</title>
        <authorList>
            <person name="Kim H.S."/>
            <person name="Lohmar J.M."/>
            <person name="Busman M."/>
            <person name="Brown D.W."/>
            <person name="Naumann T.A."/>
            <person name="Divon H.H."/>
            <person name="Lysoe E."/>
            <person name="Uhlig S."/>
            <person name="Proctor R.H."/>
        </authorList>
    </citation>
    <scope>NUCLEOTIDE SEQUENCE</scope>
    <source>
        <strain evidence="5">NRRL 22465</strain>
    </source>
</reference>
<dbReference type="Proteomes" id="UP000635477">
    <property type="component" value="Unassembled WGS sequence"/>
</dbReference>
<sequence length="1046" mass="118972">MEPLTALALAGNVVQFVEFVGGLLNKTCKIYASTSGLTPANHHVQEICGKLALFSVSLQPQALTSDGTTPASPQSQALKDCATACKRDCDDLLCIMRALADKGTKGPKHWRSFSAALAHTLKSGEIKDLRDRIADRQRLMLLQLCAVSNETVQLISDQLAQLKRSIGDWHTRSSAWLGKLSETEKSLQAQVARLTSHGSPNPADIESICSGLSRLSIETLDYQKAMRILDTLDYEERPARHAKIPEAHQATLAWSLKDTNADHQTSGSLYRWLRSDEGLFWVSGKPGSGKSTLMKFVADHQDTRKHLEQWCGPRRPVVLSHYFTIHGTPIQKSLEGLRRTLLFGILREEPKLTAELLPTRWDREATTSTQHQLPWTQSELESALQRITRTTALPVPICLFIDGLDEYTGDHLEICQTLKQMAKSPFIKICVSSRPWNDFEDSFGGSRRSKLYMHEVTEADIRDYTKSRLSEHPRWPVLASDTDVTAAKSLIDDVVVKSRGVFLWVFLVTRLLREGLSNDDTISDLMRRVSSFPADLHQFFRQILSSVDSFYHEKMAGMLLIARDADEPLPVPIFKYHELEYDDEGFALKEPTELLSYFGNQSLQLSLSVSRRINGMCKGFLELEAGGRRMVFLHRTVFDFLRTPEMSDFLYEKATRNFCPSFSTFKAWIAWIKRLQFPCVLDTPGVDQQADPFVDMEEFVSKLREALKHAHCADQKDGSLTAKIIQLLDNMETSMLRMLKRGQISMTDHSVATNVYRQLVLEAHITGHLKQKLLIPGYFKNRNGGERRSCLYFAMRLAPDRARLPISFLGESTRWLLKELLKQGHDPNKVCGSQNLWTALMGEHDDYIDYDNFCTALKKGFFDIMLEHGADPRVEIAFSRGDNLKKWKTPSWFRFLVLARVIQNRPLQEAYERVLNLMLNKIPSLGYARGYLQHTGDTAWNESDVWQIRYPGILSPILTQLPDGGEFLFTVTLNVLERLSFDLEGFVRAQLWFSTYLAKYNPALGEKVLAVKPDQSHANLRKRMLEKKGQGDGRETQRRKTRKLIH</sequence>
<keyword evidence="6" id="KW-1185">Reference proteome</keyword>
<dbReference type="PANTHER" id="PTHR10039">
    <property type="entry name" value="AMELOGENIN"/>
    <property type="match status" value="1"/>
</dbReference>
<proteinExistence type="predicted"/>
<dbReference type="PANTHER" id="PTHR10039:SF5">
    <property type="entry name" value="NACHT DOMAIN-CONTAINING PROTEIN"/>
    <property type="match status" value="1"/>
</dbReference>
<evidence type="ECO:0000256" key="2">
    <source>
        <dbReference type="SAM" id="MobiDB-lite"/>
    </source>
</evidence>
<dbReference type="Pfam" id="PF24883">
    <property type="entry name" value="NPHP3_N"/>
    <property type="match status" value="1"/>
</dbReference>
<dbReference type="AlphaFoldDB" id="A0A8H4XJI5"/>
<protein>
    <recommendedName>
        <fullName evidence="7">NACHT domain-containing protein</fullName>
    </recommendedName>
</protein>
<evidence type="ECO:0000313" key="5">
    <source>
        <dbReference type="EMBL" id="KAF4977805.1"/>
    </source>
</evidence>
<dbReference type="InterPro" id="IPR056693">
    <property type="entry name" value="DUF7791"/>
</dbReference>
<dbReference type="InterPro" id="IPR056884">
    <property type="entry name" value="NPHP3-like_N"/>
</dbReference>
<accession>A0A8H4XJI5</accession>
<evidence type="ECO:0000259" key="3">
    <source>
        <dbReference type="Pfam" id="PF24883"/>
    </source>
</evidence>
<dbReference type="Gene3D" id="3.40.50.300">
    <property type="entry name" value="P-loop containing nucleotide triphosphate hydrolases"/>
    <property type="match status" value="1"/>
</dbReference>